<feature type="transmembrane region" description="Helical" evidence="1">
    <location>
        <begin position="45"/>
        <end position="66"/>
    </location>
</feature>
<keyword evidence="1" id="KW-1133">Transmembrane helix</keyword>
<accession>A0A7Y9YF45</accession>
<feature type="transmembrane region" description="Helical" evidence="1">
    <location>
        <begin position="168"/>
        <end position="189"/>
    </location>
</feature>
<dbReference type="PANTHER" id="PTHR36111">
    <property type="entry name" value="INNER MEMBRANE PROTEIN-RELATED"/>
    <property type="match status" value="1"/>
</dbReference>
<sequence>MAARPPRRLALITGTGTLVNIVTVLLGCTLGVLLGNRLPVRTRDLVTDGLGLVTLLIAATSATAVLSPDLAAEVGSSAPMLIVLGAVLVGGITGSLLGLESGVERLGGWLQARLVGSSGSADRARFVEGFVVASLVFCTGPLTILGALNDGLGNGADQLLLKSALDGFAAIAFAAAFGWGVAASVVTVLTVQGSLTVLGAVLGDVLPEAHLAAVTATGGVLLVGVALRLLRVREIAVADLLPALLVAPALVSIVAALR</sequence>
<feature type="transmembrane region" description="Helical" evidence="1">
    <location>
        <begin position="209"/>
        <end position="230"/>
    </location>
</feature>
<keyword evidence="3" id="KW-1185">Reference proteome</keyword>
<name>A0A7Y9YF45_9ACTN</name>
<keyword evidence="1" id="KW-0812">Transmembrane</keyword>
<feature type="transmembrane region" description="Helical" evidence="1">
    <location>
        <begin position="237"/>
        <end position="257"/>
    </location>
</feature>
<dbReference type="PROSITE" id="PS51257">
    <property type="entry name" value="PROKAR_LIPOPROTEIN"/>
    <property type="match status" value="1"/>
</dbReference>
<dbReference type="InterPro" id="IPR007563">
    <property type="entry name" value="DUF554"/>
</dbReference>
<comment type="caution">
    <text evidence="2">The sequence shown here is derived from an EMBL/GenBank/DDBJ whole genome shotgun (WGS) entry which is preliminary data.</text>
</comment>
<dbReference type="Pfam" id="PF04474">
    <property type="entry name" value="DUF554"/>
    <property type="match status" value="1"/>
</dbReference>
<keyword evidence="1" id="KW-0472">Membrane</keyword>
<feature type="transmembrane region" description="Helical" evidence="1">
    <location>
        <begin position="129"/>
        <end position="148"/>
    </location>
</feature>
<dbReference type="PANTHER" id="PTHR36111:SF2">
    <property type="entry name" value="INNER MEMBRANE PROTEIN"/>
    <property type="match status" value="1"/>
</dbReference>
<proteinExistence type="predicted"/>
<dbReference type="EMBL" id="JACBZI010000001">
    <property type="protein sequence ID" value="NYI10529.1"/>
    <property type="molecule type" value="Genomic_DNA"/>
</dbReference>
<feature type="transmembrane region" description="Helical" evidence="1">
    <location>
        <begin position="78"/>
        <end position="99"/>
    </location>
</feature>
<feature type="transmembrane region" description="Helical" evidence="1">
    <location>
        <begin position="9"/>
        <end position="33"/>
    </location>
</feature>
<dbReference type="AlphaFoldDB" id="A0A7Y9YF45"/>
<gene>
    <name evidence="2" type="ORF">BKA05_002044</name>
</gene>
<evidence type="ECO:0000256" key="1">
    <source>
        <dbReference type="SAM" id="Phobius"/>
    </source>
</evidence>
<organism evidence="2 3">
    <name type="scientific">Nocardioides marinus</name>
    <dbReference type="NCBI Taxonomy" id="374514"/>
    <lineage>
        <taxon>Bacteria</taxon>
        <taxon>Bacillati</taxon>
        <taxon>Actinomycetota</taxon>
        <taxon>Actinomycetes</taxon>
        <taxon>Propionibacteriales</taxon>
        <taxon>Nocardioidaceae</taxon>
        <taxon>Nocardioides</taxon>
    </lineage>
</organism>
<evidence type="ECO:0000313" key="2">
    <source>
        <dbReference type="EMBL" id="NYI10529.1"/>
    </source>
</evidence>
<reference evidence="2 3" key="1">
    <citation type="submission" date="2020-07" db="EMBL/GenBank/DDBJ databases">
        <title>Sequencing the genomes of 1000 actinobacteria strains.</title>
        <authorList>
            <person name="Klenk H.-P."/>
        </authorList>
    </citation>
    <scope>NUCLEOTIDE SEQUENCE [LARGE SCALE GENOMIC DNA]</scope>
    <source>
        <strain evidence="2 3">DSM 18248</strain>
    </source>
</reference>
<dbReference type="RefSeq" id="WP_343045611.1">
    <property type="nucleotide sequence ID" value="NZ_BAAAPP010000010.1"/>
</dbReference>
<evidence type="ECO:0008006" key="4">
    <source>
        <dbReference type="Google" id="ProtNLM"/>
    </source>
</evidence>
<evidence type="ECO:0000313" key="3">
    <source>
        <dbReference type="Proteomes" id="UP000537326"/>
    </source>
</evidence>
<protein>
    <recommendedName>
        <fullName evidence="4">DUF554 domain-containing protein</fullName>
    </recommendedName>
</protein>
<dbReference type="Proteomes" id="UP000537326">
    <property type="component" value="Unassembled WGS sequence"/>
</dbReference>